<feature type="non-terminal residue" evidence="2">
    <location>
        <position position="127"/>
    </location>
</feature>
<dbReference type="SUPFAM" id="SSF56349">
    <property type="entry name" value="DNA breaking-rejoining enzymes"/>
    <property type="match status" value="1"/>
</dbReference>
<dbReference type="Gene3D" id="1.10.443.10">
    <property type="entry name" value="Intergrase catalytic core"/>
    <property type="match status" value="1"/>
</dbReference>
<keyword evidence="1" id="KW-0233">DNA recombination</keyword>
<gene>
    <name evidence="2" type="ORF">C485_18946</name>
</gene>
<evidence type="ECO:0000313" key="3">
    <source>
        <dbReference type="Proteomes" id="UP000011511"/>
    </source>
</evidence>
<feature type="non-terminal residue" evidence="2">
    <location>
        <position position="1"/>
    </location>
</feature>
<comment type="caution">
    <text evidence="2">The sequence shown here is derived from an EMBL/GenBank/DDBJ whole genome shotgun (WGS) entry which is preliminary data.</text>
</comment>
<evidence type="ECO:0000256" key="1">
    <source>
        <dbReference type="ARBA" id="ARBA00023172"/>
    </source>
</evidence>
<organism evidence="2 3">
    <name type="scientific">Natrinema altunense (strain JCM 12890 / CGMCC 1.3731 / AJ2)</name>
    <dbReference type="NCBI Taxonomy" id="1227494"/>
    <lineage>
        <taxon>Archaea</taxon>
        <taxon>Methanobacteriati</taxon>
        <taxon>Methanobacteriota</taxon>
        <taxon>Stenosarchaea group</taxon>
        <taxon>Halobacteria</taxon>
        <taxon>Halobacteriales</taxon>
        <taxon>Natrialbaceae</taxon>
        <taxon>Natrinema</taxon>
    </lineage>
</organism>
<evidence type="ECO:0000313" key="2">
    <source>
        <dbReference type="EMBL" id="ELY82576.1"/>
    </source>
</evidence>
<dbReference type="GO" id="GO:0015074">
    <property type="term" value="P:DNA integration"/>
    <property type="evidence" value="ECO:0007669"/>
    <property type="project" value="InterPro"/>
</dbReference>
<dbReference type="GO" id="GO:0003677">
    <property type="term" value="F:DNA binding"/>
    <property type="evidence" value="ECO:0007669"/>
    <property type="project" value="InterPro"/>
</dbReference>
<dbReference type="AlphaFoldDB" id="L9Z9E4"/>
<sequence>SQGYLRVGTHLAIEPLQLEDSEQTSSDILRPKTLREFLSFYRDSMQWRAKRRHALLEGIGHTGGRRSCVRSLDLSDYDPEERTLTFLNRPESGTRLKRGDSHQRKVVLSEEPNEVLHEYVERERVDV</sequence>
<accession>L9Z9E4</accession>
<dbReference type="GO" id="GO:0006310">
    <property type="term" value="P:DNA recombination"/>
    <property type="evidence" value="ECO:0007669"/>
    <property type="project" value="UniProtKB-KW"/>
</dbReference>
<keyword evidence="3" id="KW-1185">Reference proteome</keyword>
<dbReference type="Proteomes" id="UP000011511">
    <property type="component" value="Unassembled WGS sequence"/>
</dbReference>
<reference evidence="2 3" key="1">
    <citation type="journal article" date="2014" name="PLoS Genet.">
        <title>Phylogenetically driven sequencing of extremely halophilic archaea reveals strategies for static and dynamic osmo-response.</title>
        <authorList>
            <person name="Becker E.A."/>
            <person name="Seitzer P.M."/>
            <person name="Tritt A."/>
            <person name="Larsen D."/>
            <person name="Krusor M."/>
            <person name="Yao A.I."/>
            <person name="Wu D."/>
            <person name="Madern D."/>
            <person name="Eisen J.A."/>
            <person name="Darling A.E."/>
            <person name="Facciotti M.T."/>
        </authorList>
    </citation>
    <scope>NUCLEOTIDE SEQUENCE [LARGE SCALE GENOMIC DNA]</scope>
    <source>
        <strain evidence="2 3">JCM 12890</strain>
    </source>
</reference>
<proteinExistence type="predicted"/>
<dbReference type="EMBL" id="AOIK01000052">
    <property type="protein sequence ID" value="ELY82576.1"/>
    <property type="molecule type" value="Genomic_DNA"/>
</dbReference>
<dbReference type="InterPro" id="IPR011010">
    <property type="entry name" value="DNA_brk_join_enz"/>
</dbReference>
<dbReference type="InterPro" id="IPR013762">
    <property type="entry name" value="Integrase-like_cat_sf"/>
</dbReference>
<name>L9Z9E4_NATA2</name>
<protein>
    <submittedName>
        <fullName evidence="2">Phage integrase/site-specific recombinase</fullName>
    </submittedName>
</protein>